<organism evidence="2 3">
    <name type="scientific">Candidatus Clostridium eludens</name>
    <dbReference type="NCBI Taxonomy" id="3381663"/>
    <lineage>
        <taxon>Bacteria</taxon>
        <taxon>Bacillati</taxon>
        <taxon>Bacillota</taxon>
        <taxon>Clostridia</taxon>
        <taxon>Eubacteriales</taxon>
        <taxon>Clostridiaceae</taxon>
        <taxon>Clostridium</taxon>
    </lineage>
</organism>
<sequence>MGINLDLPEVEPREQRLGSILSFHGKASELYEKSLGCKIKMKGRIFNQCGSCASGCAFVLNSIILDAAVVNHAPIGCAGDFSGFNDGRHQGTIHRGLKSDNIKAISTNLEEKDTIYGGDEKLRKGIREAKKRFNPKAIFVNTSCVSGIIGEDVESVADELEEELGIPIVPVYCEGFKSKIWSTGFDATAHGILRKLVKPAKKKSENIVNVFNFQGTHAFTDVLSKIGLKPKYLFPFSSVQDLEEMSAAVASTHICETLGTYISAALEKEFGVPEIKAPVPYGIEWTDIWLRDLGRITNREELVEKVIREEHERIKPRLDYLKGKLEGKRVYILAGDSFVHSIVSSCRSLGLEVVGATGFHHDQVYDNDYGEVNSIGNMVKITGDVENYTVCNKQPYEFINILNVLKPDVLVVRHGQISTIGTKLGIPSFQVADANLGIAYDGVIELGDKIYETLRTKKLVKNIAKHSEIPYTDWWLKQDPYIFEKGEK</sequence>
<keyword evidence="3" id="KW-1185">Reference proteome</keyword>
<dbReference type="EMBL" id="JBJHZX010000001">
    <property type="protein sequence ID" value="MFL0194049.1"/>
    <property type="molecule type" value="Genomic_DNA"/>
</dbReference>
<dbReference type="PANTHER" id="PTHR42956">
    <property type="entry name" value="NITROGENASE IRON-MOLYBDENUM COFACTOR BIOSYNTHESIS PROTEIN NIFE"/>
    <property type="match status" value="1"/>
</dbReference>
<dbReference type="SUPFAM" id="SSF53807">
    <property type="entry name" value="Helical backbone' metal receptor"/>
    <property type="match status" value="1"/>
</dbReference>
<evidence type="ECO:0000259" key="1">
    <source>
        <dbReference type="Pfam" id="PF00148"/>
    </source>
</evidence>
<name>A0ABW8SFU2_9CLOT</name>
<gene>
    <name evidence="2" type="ORF">ACJDU8_00370</name>
</gene>
<dbReference type="PANTHER" id="PTHR42956:SF1">
    <property type="entry name" value="NITROGENASE IRON-MOLYBDENUM COFACTOR BIOSYNTHESIS PROTEIN NIFE"/>
    <property type="match status" value="1"/>
</dbReference>
<dbReference type="Gene3D" id="3.40.50.1980">
    <property type="entry name" value="Nitrogenase molybdenum iron protein domain"/>
    <property type="match status" value="1"/>
</dbReference>
<reference evidence="2 3" key="1">
    <citation type="submission" date="2024-11" db="EMBL/GenBank/DDBJ databases">
        <authorList>
            <person name="Heng Y.C."/>
            <person name="Lim A.C.H."/>
            <person name="Lee J.K.Y."/>
            <person name="Kittelmann S."/>
        </authorList>
    </citation>
    <scope>NUCLEOTIDE SEQUENCE [LARGE SCALE GENOMIC DNA]</scope>
    <source>
        <strain evidence="2 3">WILCCON 0269</strain>
    </source>
</reference>
<dbReference type="InterPro" id="IPR000510">
    <property type="entry name" value="Nase/OxRdtase_comp1"/>
</dbReference>
<protein>
    <submittedName>
        <fullName evidence="2">Nitrogenase component 1</fullName>
    </submittedName>
</protein>
<dbReference type="InterPro" id="IPR049939">
    <property type="entry name" value="NifE-like"/>
</dbReference>
<comment type="caution">
    <text evidence="2">The sequence shown here is derived from an EMBL/GenBank/DDBJ whole genome shotgun (WGS) entry which is preliminary data.</text>
</comment>
<dbReference type="Proteomes" id="UP001623660">
    <property type="component" value="Unassembled WGS sequence"/>
</dbReference>
<dbReference type="Pfam" id="PF00148">
    <property type="entry name" value="Oxidored_nitro"/>
    <property type="match status" value="1"/>
</dbReference>
<dbReference type="Gene3D" id="3.40.50.12380">
    <property type="entry name" value="Nitrogenase MoFe cofactor biosynthesis protein NifE, C-terminal"/>
    <property type="match status" value="1"/>
</dbReference>
<evidence type="ECO:0000313" key="3">
    <source>
        <dbReference type="Proteomes" id="UP001623660"/>
    </source>
</evidence>
<proteinExistence type="predicted"/>
<evidence type="ECO:0000313" key="2">
    <source>
        <dbReference type="EMBL" id="MFL0194049.1"/>
    </source>
</evidence>
<dbReference type="RefSeq" id="WP_406790172.1">
    <property type="nucleotide sequence ID" value="NZ_JBJHZX010000001.1"/>
</dbReference>
<feature type="domain" description="Nitrogenase/oxidoreductase component 1" evidence="1">
    <location>
        <begin position="52"/>
        <end position="454"/>
    </location>
</feature>
<accession>A0ABW8SFU2</accession>